<keyword evidence="2" id="KW-1185">Reference proteome</keyword>
<reference evidence="1" key="1">
    <citation type="submission" date="2022-05" db="EMBL/GenBank/DDBJ databases">
        <title>Novel Pseudomonas spp. Isolated from a Rainbow Trout Aquaculture Facility.</title>
        <authorList>
            <person name="Testerman T."/>
            <person name="Graf J."/>
        </authorList>
    </citation>
    <scope>NUCLEOTIDE SEQUENCE</scope>
    <source>
        <strain evidence="1">ID1050</strain>
    </source>
</reference>
<organism evidence="1 2">
    <name type="scientific">Pseudomonas shahriarae</name>
    <dbReference type="NCBI Taxonomy" id="2745512"/>
    <lineage>
        <taxon>Bacteria</taxon>
        <taxon>Pseudomonadati</taxon>
        <taxon>Pseudomonadota</taxon>
        <taxon>Gammaproteobacteria</taxon>
        <taxon>Pseudomonadales</taxon>
        <taxon>Pseudomonadaceae</taxon>
        <taxon>Pseudomonas</taxon>
    </lineage>
</organism>
<proteinExistence type="predicted"/>
<dbReference type="Proteomes" id="UP001148189">
    <property type="component" value="Unassembled WGS sequence"/>
</dbReference>
<evidence type="ECO:0008006" key="3">
    <source>
        <dbReference type="Google" id="ProtNLM"/>
    </source>
</evidence>
<sequence>MDFHHDVKKNLLRQLQSSINKAADINEDFANTDFDEYLFAELMKQERYSLIAYNEAVRASHTILKIVADGVQ</sequence>
<gene>
    <name evidence="1" type="ORF">M5G21_20415</name>
</gene>
<dbReference type="EMBL" id="JAMDHD010000031">
    <property type="protein sequence ID" value="MDD0987328.1"/>
    <property type="molecule type" value="Genomic_DNA"/>
</dbReference>
<accession>A0ABT5NFM4</accession>
<dbReference type="GeneID" id="97823766"/>
<comment type="caution">
    <text evidence="1">The sequence shown here is derived from an EMBL/GenBank/DDBJ whole genome shotgun (WGS) entry which is preliminary data.</text>
</comment>
<evidence type="ECO:0000313" key="1">
    <source>
        <dbReference type="EMBL" id="MDD0987328.1"/>
    </source>
</evidence>
<dbReference type="RefSeq" id="WP_057958291.1">
    <property type="nucleotide sequence ID" value="NZ_CP077085.1"/>
</dbReference>
<evidence type="ECO:0000313" key="2">
    <source>
        <dbReference type="Proteomes" id="UP001148189"/>
    </source>
</evidence>
<name>A0ABT5NFM4_9PSED</name>
<protein>
    <recommendedName>
        <fullName evidence="3">HrpF protein</fullName>
    </recommendedName>
</protein>